<organism evidence="1 2">
    <name type="scientific">Bradyrhizobium daqingense</name>
    <dbReference type="NCBI Taxonomy" id="993502"/>
    <lineage>
        <taxon>Bacteria</taxon>
        <taxon>Pseudomonadati</taxon>
        <taxon>Pseudomonadota</taxon>
        <taxon>Alphaproteobacteria</taxon>
        <taxon>Hyphomicrobiales</taxon>
        <taxon>Nitrobacteraceae</taxon>
        <taxon>Bradyrhizobium</taxon>
    </lineage>
</organism>
<accession>A0A562LJ72</accession>
<gene>
    <name evidence="1" type="ORF">IQ17_02039</name>
</gene>
<comment type="caution">
    <text evidence="1">The sequence shown here is derived from an EMBL/GenBank/DDBJ whole genome shotgun (WGS) entry which is preliminary data.</text>
</comment>
<evidence type="ECO:0000313" key="2">
    <source>
        <dbReference type="Proteomes" id="UP000317176"/>
    </source>
</evidence>
<reference evidence="1 2" key="1">
    <citation type="journal article" date="2015" name="Stand. Genomic Sci.">
        <title>Genomic Encyclopedia of Bacterial and Archaeal Type Strains, Phase III: the genomes of soil and plant-associated and newly described type strains.</title>
        <authorList>
            <person name="Whitman W.B."/>
            <person name="Woyke T."/>
            <person name="Klenk H.P."/>
            <person name="Zhou Y."/>
            <person name="Lilburn T.G."/>
            <person name="Beck B.J."/>
            <person name="De Vos P."/>
            <person name="Vandamme P."/>
            <person name="Eisen J.A."/>
            <person name="Garrity G."/>
            <person name="Hugenholtz P."/>
            <person name="Kyrpides N.C."/>
        </authorList>
    </citation>
    <scope>NUCLEOTIDE SEQUENCE [LARGE SCALE GENOMIC DNA]</scope>
    <source>
        <strain evidence="1 2">CGMCC 1.10947</strain>
    </source>
</reference>
<name>A0A562LJ72_9BRAD</name>
<evidence type="ECO:0000313" key="1">
    <source>
        <dbReference type="EMBL" id="TWI07684.1"/>
    </source>
</evidence>
<dbReference type="Proteomes" id="UP000317176">
    <property type="component" value="Unassembled WGS sequence"/>
</dbReference>
<dbReference type="AlphaFoldDB" id="A0A562LJ72"/>
<protein>
    <submittedName>
        <fullName evidence="1">Uncharacterized protein</fullName>
    </submittedName>
</protein>
<sequence>MRAAWTPHAPKASSLAGEAVVSGRAGPMPVTIDQFPAVMPNVAVPSSAKRRKDYVVAQRHRFAPTCFAIG</sequence>
<dbReference type="EMBL" id="VLKL01000004">
    <property type="protein sequence ID" value="TWI07684.1"/>
    <property type="molecule type" value="Genomic_DNA"/>
</dbReference>
<proteinExistence type="predicted"/>
<keyword evidence="2" id="KW-1185">Reference proteome</keyword>